<proteinExistence type="predicted"/>
<keyword evidence="1" id="KW-0175">Coiled coil</keyword>
<feature type="transmembrane region" description="Helical" evidence="2">
    <location>
        <begin position="51"/>
        <end position="70"/>
    </location>
</feature>
<feature type="coiled-coil region" evidence="1">
    <location>
        <begin position="13"/>
        <end position="47"/>
    </location>
</feature>
<organism evidence="3 4">
    <name type="scientific">Heterorhabditis bacteriophora</name>
    <name type="common">Entomopathogenic nematode worm</name>
    <dbReference type="NCBI Taxonomy" id="37862"/>
    <lineage>
        <taxon>Eukaryota</taxon>
        <taxon>Metazoa</taxon>
        <taxon>Ecdysozoa</taxon>
        <taxon>Nematoda</taxon>
        <taxon>Chromadorea</taxon>
        <taxon>Rhabditida</taxon>
        <taxon>Rhabditina</taxon>
        <taxon>Rhabditomorpha</taxon>
        <taxon>Strongyloidea</taxon>
        <taxon>Heterorhabditidae</taxon>
        <taxon>Heterorhabditis</taxon>
    </lineage>
</organism>
<sequence>MPEGESARDRLIMSNLRLMKQRYEIRCSELEQINNKLIIEMDESKKREMRNYIAIAVFVVSYIILCTINGN</sequence>
<evidence type="ECO:0000313" key="4">
    <source>
        <dbReference type="WBParaSite" id="Hba_13125"/>
    </source>
</evidence>
<dbReference type="AlphaFoldDB" id="A0A1I7X6R6"/>
<reference evidence="4" key="1">
    <citation type="submission" date="2016-11" db="UniProtKB">
        <authorList>
            <consortium name="WormBaseParasite"/>
        </authorList>
    </citation>
    <scope>IDENTIFICATION</scope>
</reference>
<keyword evidence="2" id="KW-0812">Transmembrane</keyword>
<dbReference type="Proteomes" id="UP000095283">
    <property type="component" value="Unplaced"/>
</dbReference>
<evidence type="ECO:0000313" key="3">
    <source>
        <dbReference type="Proteomes" id="UP000095283"/>
    </source>
</evidence>
<keyword evidence="2" id="KW-0472">Membrane</keyword>
<dbReference type="WBParaSite" id="Hba_13125">
    <property type="protein sequence ID" value="Hba_13125"/>
    <property type="gene ID" value="Hba_13125"/>
</dbReference>
<accession>A0A1I7X6R6</accession>
<evidence type="ECO:0000256" key="1">
    <source>
        <dbReference type="SAM" id="Coils"/>
    </source>
</evidence>
<name>A0A1I7X6R6_HETBA</name>
<evidence type="ECO:0000256" key="2">
    <source>
        <dbReference type="SAM" id="Phobius"/>
    </source>
</evidence>
<protein>
    <submittedName>
        <fullName evidence="4">Coiled-coil domain-containing protein 167</fullName>
    </submittedName>
</protein>
<keyword evidence="2" id="KW-1133">Transmembrane helix</keyword>
<keyword evidence="3" id="KW-1185">Reference proteome</keyword>